<dbReference type="SUPFAM" id="SSF88697">
    <property type="entry name" value="PUA domain-like"/>
    <property type="match status" value="2"/>
</dbReference>
<proteinExistence type="predicted"/>
<dbReference type="InterPro" id="IPR015947">
    <property type="entry name" value="PUA-like_sf"/>
</dbReference>
<feature type="domain" description="ASCH" evidence="2">
    <location>
        <begin position="51"/>
        <end position="199"/>
    </location>
</feature>
<dbReference type="SMART" id="SM01022">
    <property type="entry name" value="ASCH"/>
    <property type="match status" value="1"/>
</dbReference>
<keyword evidence="4" id="KW-1185">Reference proteome</keyword>
<dbReference type="RefSeq" id="WP_058890441.1">
    <property type="nucleotide sequence ID" value="NZ_LQBL01000008.1"/>
</dbReference>
<dbReference type="STRING" id="767452.AVL62_15325"/>
<dbReference type="Pfam" id="PF04266">
    <property type="entry name" value="ASCH"/>
    <property type="match status" value="1"/>
</dbReference>
<reference evidence="3 4" key="1">
    <citation type="submission" date="2015-12" db="EMBL/GenBank/DDBJ databases">
        <title>Serinicoccus chungangenesis strain CD08_5 genome sequencing and assembly.</title>
        <authorList>
            <person name="Chander A.M."/>
            <person name="Kaur G."/>
            <person name="Nair G.R."/>
            <person name="Dhawan D.K."/>
            <person name="Kochhar R.K."/>
            <person name="Mayilraj S."/>
            <person name="Bhadada S.K."/>
        </authorList>
    </citation>
    <scope>NUCLEOTIDE SEQUENCE [LARGE SCALE GENOMIC DNA]</scope>
    <source>
        <strain evidence="3 4">CD08_5</strain>
    </source>
</reference>
<dbReference type="AlphaFoldDB" id="A0A0W8IB34"/>
<dbReference type="InterPro" id="IPR009326">
    <property type="entry name" value="DUF984"/>
</dbReference>
<accession>A0A0W8IB34</accession>
<comment type="caution">
    <text evidence="3">The sequence shown here is derived from an EMBL/GenBank/DDBJ whole genome shotgun (WGS) entry which is preliminary data.</text>
</comment>
<dbReference type="CDD" id="cd06553">
    <property type="entry name" value="ASCH_Ef3133_like"/>
    <property type="match status" value="1"/>
</dbReference>
<dbReference type="Proteomes" id="UP000054837">
    <property type="component" value="Unassembled WGS sequence"/>
</dbReference>
<organism evidence="3 4">
    <name type="scientific">Serinicoccus chungangensis</name>
    <dbReference type="NCBI Taxonomy" id="767452"/>
    <lineage>
        <taxon>Bacteria</taxon>
        <taxon>Bacillati</taxon>
        <taxon>Actinomycetota</taxon>
        <taxon>Actinomycetes</taxon>
        <taxon>Micrococcales</taxon>
        <taxon>Ornithinimicrobiaceae</taxon>
        <taxon>Serinicoccus</taxon>
    </lineage>
</organism>
<protein>
    <recommendedName>
        <fullName evidence="2">ASCH domain-containing protein</fullName>
    </recommendedName>
</protein>
<evidence type="ECO:0000313" key="4">
    <source>
        <dbReference type="Proteomes" id="UP000054837"/>
    </source>
</evidence>
<evidence type="ECO:0000259" key="2">
    <source>
        <dbReference type="SMART" id="SM01022"/>
    </source>
</evidence>
<gene>
    <name evidence="3" type="ORF">AVL62_15325</name>
</gene>
<sequence>MDEPTPTDQEQSRRDRAIAAFWADARIRGKLNRIEVYAGGQVSDTLPPPAWSFGDEDDPATADRLLELVLDGRKTATASAYRDYEEEARQRGPGPGDDGPGDTLTRAGVDLDLALPEPGLLSIILDGAGQPRALVRITDVQVCRFADVTEEHARLEGEGDQSLEEWRAVHRDAFAATAPHGEPVDDDTLVVLERFEVLVPASARRAARRHT</sequence>
<evidence type="ECO:0000313" key="3">
    <source>
        <dbReference type="EMBL" id="KUG57155.1"/>
    </source>
</evidence>
<evidence type="ECO:0000256" key="1">
    <source>
        <dbReference type="SAM" id="MobiDB-lite"/>
    </source>
</evidence>
<dbReference type="EMBL" id="LQBL01000008">
    <property type="protein sequence ID" value="KUG57155.1"/>
    <property type="molecule type" value="Genomic_DNA"/>
</dbReference>
<dbReference type="Gene3D" id="3.10.400.10">
    <property type="entry name" value="Sulfate adenylyltransferase"/>
    <property type="match status" value="1"/>
</dbReference>
<dbReference type="PANTHER" id="PTHR39203">
    <property type="entry name" value="CYTOPLASMIC PROTEIN-RELATED"/>
    <property type="match status" value="1"/>
</dbReference>
<name>A0A0W8IB34_9MICO</name>
<feature type="region of interest" description="Disordered" evidence="1">
    <location>
        <begin position="80"/>
        <end position="105"/>
    </location>
</feature>
<dbReference type="InterPro" id="IPR007374">
    <property type="entry name" value="ASCH_domain"/>
</dbReference>
<dbReference type="PANTHER" id="PTHR39203:SF1">
    <property type="entry name" value="CYTOPLASMIC PROTEIN"/>
    <property type="match status" value="1"/>
</dbReference>